<dbReference type="SUPFAM" id="SSF51905">
    <property type="entry name" value="FAD/NAD(P)-binding domain"/>
    <property type="match status" value="2"/>
</dbReference>
<feature type="transmembrane region" description="Helical" evidence="4">
    <location>
        <begin position="12"/>
        <end position="29"/>
    </location>
</feature>
<name>A0A833H121_9LEPT</name>
<dbReference type="GO" id="GO:0050661">
    <property type="term" value="F:NADP binding"/>
    <property type="evidence" value="ECO:0007669"/>
    <property type="project" value="InterPro"/>
</dbReference>
<dbReference type="PRINTS" id="PR00469">
    <property type="entry name" value="PNDRDTASEII"/>
</dbReference>
<evidence type="ECO:0000256" key="4">
    <source>
        <dbReference type="SAM" id="Phobius"/>
    </source>
</evidence>
<keyword evidence="4" id="KW-0472">Membrane</keyword>
<dbReference type="GO" id="GO:0050660">
    <property type="term" value="F:flavin adenine dinucleotide binding"/>
    <property type="evidence" value="ECO:0007669"/>
    <property type="project" value="InterPro"/>
</dbReference>
<organism evidence="5 6">
    <name type="scientific">Leptonema illini</name>
    <dbReference type="NCBI Taxonomy" id="183"/>
    <lineage>
        <taxon>Bacteria</taxon>
        <taxon>Pseudomonadati</taxon>
        <taxon>Spirochaetota</taxon>
        <taxon>Spirochaetia</taxon>
        <taxon>Leptospirales</taxon>
        <taxon>Leptospiraceae</taxon>
        <taxon>Leptonema</taxon>
    </lineage>
</organism>
<reference evidence="5 6" key="1">
    <citation type="submission" date="2019-10" db="EMBL/GenBank/DDBJ databases">
        <title>Extracellular Electron Transfer in a Candidatus Methanoperedens spp. Enrichment Culture.</title>
        <authorList>
            <person name="Berger S."/>
            <person name="Rangel Shaw D."/>
            <person name="Berben T."/>
            <person name="In 'T Zandt M."/>
            <person name="Frank J."/>
            <person name="Reimann J."/>
            <person name="Jetten M.S.M."/>
            <person name="Welte C.U."/>
        </authorList>
    </citation>
    <scope>NUCLEOTIDE SEQUENCE [LARGE SCALE GENOMIC DNA]</scope>
    <source>
        <strain evidence="5">SB12</strain>
    </source>
</reference>
<comment type="caution">
    <text evidence="5">The sequence shown here is derived from an EMBL/GenBank/DDBJ whole genome shotgun (WGS) entry which is preliminary data.</text>
</comment>
<evidence type="ECO:0000256" key="3">
    <source>
        <dbReference type="ARBA" id="ARBA00023002"/>
    </source>
</evidence>
<dbReference type="InterPro" id="IPR020946">
    <property type="entry name" value="Flavin_mOase-like"/>
</dbReference>
<dbReference type="Gene3D" id="3.50.50.60">
    <property type="entry name" value="FAD/NAD(P)-binding domain"/>
    <property type="match status" value="2"/>
</dbReference>
<accession>A0A833H121</accession>
<dbReference type="Proteomes" id="UP000460298">
    <property type="component" value="Unassembled WGS sequence"/>
</dbReference>
<dbReference type="PANTHER" id="PTHR42877">
    <property type="entry name" value="L-ORNITHINE N(5)-MONOOXYGENASE-RELATED"/>
    <property type="match status" value="1"/>
</dbReference>
<evidence type="ECO:0000313" key="6">
    <source>
        <dbReference type="Proteomes" id="UP000460298"/>
    </source>
</evidence>
<dbReference type="InterPro" id="IPR000960">
    <property type="entry name" value="Flavin_mOase"/>
</dbReference>
<keyword evidence="4" id="KW-1133">Transmembrane helix</keyword>
<dbReference type="Pfam" id="PF00743">
    <property type="entry name" value="FMO-like"/>
    <property type="match status" value="1"/>
</dbReference>
<keyword evidence="2" id="KW-0274">FAD</keyword>
<keyword evidence="3" id="KW-0560">Oxidoreductase</keyword>
<evidence type="ECO:0000313" key="5">
    <source>
        <dbReference type="EMBL" id="KAB2931350.1"/>
    </source>
</evidence>
<proteinExistence type="predicted"/>
<gene>
    <name evidence="5" type="ORF">F9K24_14010</name>
</gene>
<keyword evidence="1" id="KW-0285">Flavoprotein</keyword>
<dbReference type="GO" id="GO:0004499">
    <property type="term" value="F:N,N-dimethylaniline monooxygenase activity"/>
    <property type="evidence" value="ECO:0007669"/>
    <property type="project" value="InterPro"/>
</dbReference>
<dbReference type="PANTHER" id="PTHR42877:SF4">
    <property type="entry name" value="FAD_NAD(P)-BINDING DOMAIN-CONTAINING PROTEIN-RELATED"/>
    <property type="match status" value="1"/>
</dbReference>
<sequence>MHSKSEERRKPSVIIIGAGMTGILMTIKLKQMGIDEITILEKKEKVGGTWRENTYPGVACDIPAHMYTYSFEPNPEWSHRFAHGDEIQAYFERVSAKYGVTPLVRFNEAVTSARYADARWKVKTSKGNRFTADFVVCATGILHHPARPDIAGLGDFKGAMFHTAEWDHSVDLKGKRVGIIGTGSTAAQVIPELVKLADSVSVFQRTPQWILKIPDHNYSESSKASWRKNPRRLSLYHYLYTKAVEHTFSKAVIGKWLQHRLADYLCRRNLRKSVKDPVLRAKLTPNYRVGCKRIIVNGTFYDAIQKPNAHLITDRIKHIEAKGVVTEDGQLHELDALVLSTGFHPFNFMRPMDLRGEQSDIEHTWQKKVQAYRSIFIPGYPNFFLMLGPNTPIGNFSVIAMSEVQTQYVLKVIEKWRNEEFDAIDARPEALRAYNDYLKAGMSKTVWVGGCQSWYLDQDGDPAMWPYSWQQWVKEMSEPDMRDFTTRTVGQTEPVLTGSGRS</sequence>
<evidence type="ECO:0000256" key="1">
    <source>
        <dbReference type="ARBA" id="ARBA00022630"/>
    </source>
</evidence>
<dbReference type="InterPro" id="IPR036188">
    <property type="entry name" value="FAD/NAD-bd_sf"/>
</dbReference>
<dbReference type="InterPro" id="IPR051209">
    <property type="entry name" value="FAD-bind_Monooxygenase_sf"/>
</dbReference>
<dbReference type="EMBL" id="WBUI01000014">
    <property type="protein sequence ID" value="KAB2931350.1"/>
    <property type="molecule type" value="Genomic_DNA"/>
</dbReference>
<protein>
    <submittedName>
        <fullName evidence="5">NAD(P)/FAD-dependent oxidoreductase</fullName>
    </submittedName>
</protein>
<dbReference type="AlphaFoldDB" id="A0A833H121"/>
<keyword evidence="4" id="KW-0812">Transmembrane</keyword>
<dbReference type="PIRSF" id="PIRSF000332">
    <property type="entry name" value="FMO"/>
    <property type="match status" value="1"/>
</dbReference>
<evidence type="ECO:0000256" key="2">
    <source>
        <dbReference type="ARBA" id="ARBA00022827"/>
    </source>
</evidence>